<dbReference type="Pfam" id="PF13692">
    <property type="entry name" value="Glyco_trans_1_4"/>
    <property type="match status" value="1"/>
</dbReference>
<dbReference type="CDD" id="cd03801">
    <property type="entry name" value="GT4_PimA-like"/>
    <property type="match status" value="1"/>
</dbReference>
<protein>
    <submittedName>
        <fullName evidence="4">Phosphatidylinositol alpha-mannosyltransferase</fullName>
    </submittedName>
</protein>
<dbReference type="GO" id="GO:0016758">
    <property type="term" value="F:hexosyltransferase activity"/>
    <property type="evidence" value="ECO:0007669"/>
    <property type="project" value="TreeGrafter"/>
</dbReference>
<dbReference type="AlphaFoldDB" id="A0A543D4B0"/>
<evidence type="ECO:0000313" key="4">
    <source>
        <dbReference type="EMBL" id="TQM04171.1"/>
    </source>
</evidence>
<keyword evidence="5" id="KW-1185">Reference proteome</keyword>
<name>A0A543D4B0_9PSEU</name>
<evidence type="ECO:0000256" key="1">
    <source>
        <dbReference type="ARBA" id="ARBA00022676"/>
    </source>
</evidence>
<evidence type="ECO:0000259" key="3">
    <source>
        <dbReference type="Pfam" id="PF13439"/>
    </source>
</evidence>
<dbReference type="PANTHER" id="PTHR45947">
    <property type="entry name" value="SULFOQUINOVOSYL TRANSFERASE SQD2"/>
    <property type="match status" value="1"/>
</dbReference>
<gene>
    <name evidence="4" type="ORF">FB558_7202</name>
</gene>
<dbReference type="InterPro" id="IPR050194">
    <property type="entry name" value="Glycosyltransferase_grp1"/>
</dbReference>
<feature type="domain" description="Glycosyltransferase subfamily 4-like N-terminal" evidence="3">
    <location>
        <begin position="20"/>
        <end position="179"/>
    </location>
</feature>
<dbReference type="PANTHER" id="PTHR45947:SF3">
    <property type="entry name" value="SULFOQUINOVOSYL TRANSFERASE SQD2"/>
    <property type="match status" value="1"/>
</dbReference>
<comment type="caution">
    <text evidence="4">The sequence shown here is derived from an EMBL/GenBank/DDBJ whole genome shotgun (WGS) entry which is preliminary data.</text>
</comment>
<dbReference type="EMBL" id="VFPA01000005">
    <property type="protein sequence ID" value="TQM04171.1"/>
    <property type="molecule type" value="Genomic_DNA"/>
</dbReference>
<evidence type="ECO:0000313" key="5">
    <source>
        <dbReference type="Proteomes" id="UP000315677"/>
    </source>
</evidence>
<dbReference type="GO" id="GO:1901137">
    <property type="term" value="P:carbohydrate derivative biosynthetic process"/>
    <property type="evidence" value="ECO:0007669"/>
    <property type="project" value="UniProtKB-ARBA"/>
</dbReference>
<dbReference type="Proteomes" id="UP000315677">
    <property type="component" value="Unassembled WGS sequence"/>
</dbReference>
<organism evidence="4 5">
    <name type="scientific">Pseudonocardia kunmingensis</name>
    <dbReference type="NCBI Taxonomy" id="630975"/>
    <lineage>
        <taxon>Bacteria</taxon>
        <taxon>Bacillati</taxon>
        <taxon>Actinomycetota</taxon>
        <taxon>Actinomycetes</taxon>
        <taxon>Pseudonocardiales</taxon>
        <taxon>Pseudonocardiaceae</taxon>
        <taxon>Pseudonocardia</taxon>
    </lineage>
</organism>
<sequence>MSSGGALRVGIVCPYSLDVPGGVQAHVVGLAGALERLGHTVSVLAPAAEGTAVPGFVTPAGRALGVPYNGSVARVSFGPLTYARARRWLAEHTFDVLHLHEPTTVSLSVLTLLAAEGPIVATFHTSTERSRALAAFGGVLQPLMEKVTARIAVSPLARRVQVEHLGGDAVEIPNGVDVEEFAAGAPLPGYPRPETVGFLGRFDEPRKGMPVLLDAVRRLAPDRPRLRVLVVGRGDAAGLRRAAGPVADRLDVLGPVDDATKAAALRSMDVFCAPNTGGESFGIVLAEALAAGAPVLASDLDAFRDVLGEPAAGVLFPTGDGAALAERLAALLDDPAHRTALAAAGRVRAQDFGWPAVAAAVVRVYRAAVAADPRRVAAQGLR</sequence>
<accession>A0A543D4B0</accession>
<dbReference type="InterPro" id="IPR028098">
    <property type="entry name" value="Glyco_trans_4-like_N"/>
</dbReference>
<reference evidence="4 5" key="1">
    <citation type="submission" date="2019-06" db="EMBL/GenBank/DDBJ databases">
        <title>Sequencing the genomes of 1000 actinobacteria strains.</title>
        <authorList>
            <person name="Klenk H.-P."/>
        </authorList>
    </citation>
    <scope>NUCLEOTIDE SEQUENCE [LARGE SCALE GENOMIC DNA]</scope>
    <source>
        <strain evidence="4 5">DSM 45301</strain>
    </source>
</reference>
<keyword evidence="1 4" id="KW-0328">Glycosyltransferase</keyword>
<dbReference type="SUPFAM" id="SSF53756">
    <property type="entry name" value="UDP-Glycosyltransferase/glycogen phosphorylase"/>
    <property type="match status" value="1"/>
</dbReference>
<dbReference type="Pfam" id="PF13439">
    <property type="entry name" value="Glyco_transf_4"/>
    <property type="match status" value="1"/>
</dbReference>
<proteinExistence type="predicted"/>
<keyword evidence="2 4" id="KW-0808">Transferase</keyword>
<dbReference type="Gene3D" id="3.40.50.2000">
    <property type="entry name" value="Glycogen Phosphorylase B"/>
    <property type="match status" value="2"/>
</dbReference>
<evidence type="ECO:0000256" key="2">
    <source>
        <dbReference type="ARBA" id="ARBA00022679"/>
    </source>
</evidence>